<evidence type="ECO:0000313" key="3">
    <source>
        <dbReference type="Proteomes" id="UP000585802"/>
    </source>
</evidence>
<dbReference type="EMBL" id="DUCX01000035">
    <property type="protein sequence ID" value="HIF37172.1"/>
    <property type="molecule type" value="Genomic_DNA"/>
</dbReference>
<comment type="caution">
    <text evidence="2">The sequence shown here is derived from an EMBL/GenBank/DDBJ whole genome shotgun (WGS) entry which is preliminary data.</text>
</comment>
<dbReference type="InterPro" id="IPR036291">
    <property type="entry name" value="NAD(P)-bd_dom_sf"/>
</dbReference>
<feature type="non-terminal residue" evidence="2">
    <location>
        <position position="72"/>
    </location>
</feature>
<dbReference type="GO" id="GO:0005737">
    <property type="term" value="C:cytoplasm"/>
    <property type="evidence" value="ECO:0007669"/>
    <property type="project" value="TreeGrafter"/>
</dbReference>
<dbReference type="Pfam" id="PF05368">
    <property type="entry name" value="NmrA"/>
    <property type="match status" value="1"/>
</dbReference>
<name>A0A7J4GVT6_9ARCH</name>
<feature type="domain" description="NmrA-like" evidence="1">
    <location>
        <begin position="4"/>
        <end position="70"/>
    </location>
</feature>
<dbReference type="Gene3D" id="3.40.50.720">
    <property type="entry name" value="NAD(P)-binding Rossmann-like Domain"/>
    <property type="match status" value="1"/>
</dbReference>
<dbReference type="SUPFAM" id="SSF51735">
    <property type="entry name" value="NAD(P)-binding Rossmann-fold domains"/>
    <property type="match status" value="1"/>
</dbReference>
<evidence type="ECO:0000259" key="1">
    <source>
        <dbReference type="Pfam" id="PF05368"/>
    </source>
</evidence>
<dbReference type="GO" id="GO:0004029">
    <property type="term" value="F:aldehyde dehydrogenase (NAD+) activity"/>
    <property type="evidence" value="ECO:0007669"/>
    <property type="project" value="TreeGrafter"/>
</dbReference>
<protein>
    <submittedName>
        <fullName evidence="2">NAD-dependent epimerase/dehydratase family protein</fullName>
    </submittedName>
</protein>
<reference evidence="3" key="1">
    <citation type="journal article" date="2019" name="bioRxiv">
        <title>Genome diversification in globally distributed novel marine Proteobacteria is linked to environmental adaptation.</title>
        <authorList>
            <person name="Zhou Z."/>
            <person name="Tran P.Q."/>
            <person name="Kieft K."/>
            <person name="Anantharaman K."/>
        </authorList>
    </citation>
    <scope>NUCLEOTIDE SEQUENCE [LARGE SCALE GENOMIC DNA]</scope>
</reference>
<gene>
    <name evidence="2" type="ORF">EYQ70_01980</name>
</gene>
<organism evidence="2 3">
    <name type="scientific">Marine Group III euryarchaeote</name>
    <dbReference type="NCBI Taxonomy" id="2173149"/>
    <lineage>
        <taxon>Archaea</taxon>
        <taxon>Methanobacteriati</taxon>
        <taxon>Thermoplasmatota</taxon>
        <taxon>Thermoplasmata</taxon>
        <taxon>Candidatus Thermoprofundales</taxon>
    </lineage>
</organism>
<proteinExistence type="predicted"/>
<evidence type="ECO:0000313" key="2">
    <source>
        <dbReference type="EMBL" id="HIF37172.1"/>
    </source>
</evidence>
<accession>A0A7J4GVT6</accession>
<dbReference type="Proteomes" id="UP000585802">
    <property type="component" value="Unassembled WGS sequence"/>
</dbReference>
<dbReference type="InterPro" id="IPR008030">
    <property type="entry name" value="NmrA-like"/>
</dbReference>
<dbReference type="PANTHER" id="PTHR48079">
    <property type="entry name" value="PROTEIN YEEZ"/>
    <property type="match status" value="1"/>
</dbReference>
<dbReference type="PANTHER" id="PTHR48079:SF6">
    <property type="entry name" value="NAD(P)-BINDING DOMAIN-CONTAINING PROTEIN-RELATED"/>
    <property type="match status" value="1"/>
</dbReference>
<dbReference type="InterPro" id="IPR051783">
    <property type="entry name" value="NAD(P)-dependent_oxidoreduct"/>
</dbReference>
<sequence length="72" mass="7940">MDGKNVLVTGANGHVGYALTRLLVERGYNVRASVRNKNDQEKILPLSKLDVDIVELDLMEPKTIDSAMDGIE</sequence>
<dbReference type="AlphaFoldDB" id="A0A7J4GVT6"/>